<protein>
    <submittedName>
        <fullName evidence="4">NAD-dependent epimerase/dehydratase family protein</fullName>
    </submittedName>
</protein>
<keyword evidence="5" id="KW-1185">Reference proteome</keyword>
<organism evidence="4 5">
    <name type="scientific">Pelomonas dachongensis</name>
    <dbReference type="NCBI Taxonomy" id="3299029"/>
    <lineage>
        <taxon>Bacteria</taxon>
        <taxon>Pseudomonadati</taxon>
        <taxon>Pseudomonadota</taxon>
        <taxon>Betaproteobacteria</taxon>
        <taxon>Burkholderiales</taxon>
        <taxon>Sphaerotilaceae</taxon>
        <taxon>Roseateles</taxon>
    </lineage>
</organism>
<comment type="similarity">
    <text evidence="2">Belongs to the NAD(P)-dependent epimerase/dehydratase family.</text>
</comment>
<dbReference type="Gene3D" id="3.40.50.720">
    <property type="entry name" value="NAD(P)-binding Rossmann-like Domain"/>
    <property type="match status" value="1"/>
</dbReference>
<dbReference type="Proteomes" id="UP001606300">
    <property type="component" value="Unassembled WGS sequence"/>
</dbReference>
<reference evidence="4 5" key="1">
    <citation type="submission" date="2024-09" db="EMBL/GenBank/DDBJ databases">
        <title>Novel species of the genus Pelomonas and Roseateles isolated from streams.</title>
        <authorList>
            <person name="Lu H."/>
        </authorList>
    </citation>
    <scope>NUCLEOTIDE SEQUENCE [LARGE SCALE GENOMIC DNA]</scope>
    <source>
        <strain evidence="4 5">DC23W</strain>
    </source>
</reference>
<evidence type="ECO:0000256" key="1">
    <source>
        <dbReference type="ARBA" id="ARBA00005125"/>
    </source>
</evidence>
<comment type="pathway">
    <text evidence="1">Bacterial outer membrane biogenesis; LPS O-antigen biosynthesis.</text>
</comment>
<proteinExistence type="inferred from homology"/>
<name>A0ABW7EUK6_9BURK</name>
<dbReference type="RefSeq" id="WP_394471821.1">
    <property type="nucleotide sequence ID" value="NZ_JBIGHY010000006.1"/>
</dbReference>
<dbReference type="SUPFAM" id="SSF51735">
    <property type="entry name" value="NAD(P)-binding Rossmann-fold domains"/>
    <property type="match status" value="1"/>
</dbReference>
<accession>A0ABW7EUK6</accession>
<evidence type="ECO:0000259" key="3">
    <source>
        <dbReference type="Pfam" id="PF01370"/>
    </source>
</evidence>
<sequence>MRQTSNTPFPTVLITGGAGFLGQACARRFRVAGWRVVGLGHGRWTADEARAAGYDRWVNAGVTAEALEGLADLGQDLHAVAHCASNGSVPYSLEHPLDAYERTVGITAVLLDYLRRHAPQAMVLYPSSAAVYGAAPDRPLQESDPPNPVSPYGFHKVMVEQLLAAHAACFGQPAVAVRFFSIYGPGLRKQLLWDASGRLLSGESPQTFFGTGEETRDWIHVDDAAALILHLADRVKAKPTSQARLDLVNGASGKRVTVREVLKRLALALGSPAEIRFNGTVRAGDPRFYHAAVQRMHAAGWSPSITLEQGLADYALWARKAHLPAP</sequence>
<comment type="caution">
    <text evidence="4">The sequence shown here is derived from an EMBL/GenBank/DDBJ whole genome shotgun (WGS) entry which is preliminary data.</text>
</comment>
<evidence type="ECO:0000256" key="2">
    <source>
        <dbReference type="ARBA" id="ARBA00007637"/>
    </source>
</evidence>
<dbReference type="EMBL" id="JBIGHY010000006">
    <property type="protein sequence ID" value="MFG6415756.1"/>
    <property type="molecule type" value="Genomic_DNA"/>
</dbReference>
<feature type="domain" description="NAD-dependent epimerase/dehydratase" evidence="3">
    <location>
        <begin position="12"/>
        <end position="239"/>
    </location>
</feature>
<dbReference type="InterPro" id="IPR001509">
    <property type="entry name" value="Epimerase_deHydtase"/>
</dbReference>
<dbReference type="Pfam" id="PF01370">
    <property type="entry name" value="Epimerase"/>
    <property type="match status" value="1"/>
</dbReference>
<evidence type="ECO:0000313" key="5">
    <source>
        <dbReference type="Proteomes" id="UP001606300"/>
    </source>
</evidence>
<dbReference type="PANTHER" id="PTHR43000">
    <property type="entry name" value="DTDP-D-GLUCOSE 4,6-DEHYDRATASE-RELATED"/>
    <property type="match status" value="1"/>
</dbReference>
<evidence type="ECO:0000313" key="4">
    <source>
        <dbReference type="EMBL" id="MFG6415756.1"/>
    </source>
</evidence>
<dbReference type="PROSITE" id="PS51257">
    <property type="entry name" value="PROKAR_LIPOPROTEIN"/>
    <property type="match status" value="1"/>
</dbReference>
<dbReference type="InterPro" id="IPR036291">
    <property type="entry name" value="NAD(P)-bd_dom_sf"/>
</dbReference>
<gene>
    <name evidence="4" type="ORF">ACG02S_17825</name>
</gene>